<dbReference type="InterPro" id="IPR037165">
    <property type="entry name" value="AldOxase/xan_DH_Mopterin-bd_sf"/>
</dbReference>
<dbReference type="Pfam" id="PF20256">
    <property type="entry name" value="MoCoBD_2"/>
    <property type="match status" value="1"/>
</dbReference>
<keyword evidence="2 4" id="KW-0560">Oxidoreductase</keyword>
<accession>A0AAE4AVM9</accession>
<dbReference type="InterPro" id="IPR036856">
    <property type="entry name" value="Ald_Oxase/Xan_DH_a/b_sf"/>
</dbReference>
<dbReference type="Proteomes" id="UP001229244">
    <property type="component" value="Unassembled WGS sequence"/>
</dbReference>
<comment type="caution">
    <text evidence="4">The sequence shown here is derived from an EMBL/GenBank/DDBJ whole genome shotgun (WGS) entry which is preliminary data.</text>
</comment>
<dbReference type="Gene3D" id="3.30.365.10">
    <property type="entry name" value="Aldehyde oxidase/xanthine dehydrogenase, molybdopterin binding domain"/>
    <property type="match status" value="4"/>
</dbReference>
<dbReference type="Pfam" id="PF01315">
    <property type="entry name" value="Ald_Xan_dh_C"/>
    <property type="match status" value="1"/>
</dbReference>
<dbReference type="SUPFAM" id="SSF54665">
    <property type="entry name" value="CO dehydrogenase molybdoprotein N-domain-like"/>
    <property type="match status" value="1"/>
</dbReference>
<evidence type="ECO:0000256" key="2">
    <source>
        <dbReference type="ARBA" id="ARBA00023002"/>
    </source>
</evidence>
<evidence type="ECO:0000313" key="4">
    <source>
        <dbReference type="EMBL" id="MDQ0316829.1"/>
    </source>
</evidence>
<organism evidence="4 5">
    <name type="scientific">Amorphus orientalis</name>
    <dbReference type="NCBI Taxonomy" id="649198"/>
    <lineage>
        <taxon>Bacteria</taxon>
        <taxon>Pseudomonadati</taxon>
        <taxon>Pseudomonadota</taxon>
        <taxon>Alphaproteobacteria</taxon>
        <taxon>Hyphomicrobiales</taxon>
        <taxon>Amorphaceae</taxon>
        <taxon>Amorphus</taxon>
    </lineage>
</organism>
<keyword evidence="5" id="KW-1185">Reference proteome</keyword>
<evidence type="ECO:0000313" key="5">
    <source>
        <dbReference type="Proteomes" id="UP001229244"/>
    </source>
</evidence>
<dbReference type="RefSeq" id="WP_306886704.1">
    <property type="nucleotide sequence ID" value="NZ_JAUSUL010000003.1"/>
</dbReference>
<proteinExistence type="predicted"/>
<dbReference type="InterPro" id="IPR016208">
    <property type="entry name" value="Ald_Oxase/xanthine_DH-like"/>
</dbReference>
<gene>
    <name evidence="4" type="ORF">J2S73_003305</name>
</gene>
<dbReference type="SUPFAM" id="SSF56003">
    <property type="entry name" value="Molybdenum cofactor-binding domain"/>
    <property type="match status" value="1"/>
</dbReference>
<feature type="domain" description="Aldehyde oxidase/xanthine dehydrogenase a/b hammerhead" evidence="3">
    <location>
        <begin position="8"/>
        <end position="125"/>
    </location>
</feature>
<dbReference type="InterPro" id="IPR008274">
    <property type="entry name" value="AldOxase/xan_DH_MoCoBD1"/>
</dbReference>
<dbReference type="EMBL" id="JAUSUL010000003">
    <property type="protein sequence ID" value="MDQ0316829.1"/>
    <property type="molecule type" value="Genomic_DNA"/>
</dbReference>
<dbReference type="AlphaFoldDB" id="A0AAE4AVM9"/>
<dbReference type="InterPro" id="IPR046867">
    <property type="entry name" value="AldOxase/xan_DH_MoCoBD2"/>
</dbReference>
<dbReference type="InterPro" id="IPR000674">
    <property type="entry name" value="Ald_Oxase/Xan_DH_a/b"/>
</dbReference>
<sequence length="749" mass="78045">MDVDRLLVGRGTYVADVSPDDTLYAVFVRSPLAHARLAGVDCKAAREAEGVVAVLTAADLGDVAPIVSPIDLTGEGSFLASIERPILCGETVRHVGDPIAMVIAGSEAAAVDAAELVDVDYDPLPAVASLTSTAELAEPGQIDPLAPDNVGLRWALHGGEGVAAAFERAAAVASLDIDLSRLAPTPIEPRGTIARNDDATGRLVLEIPAQGAGLLAGLLASCLKRDRDSVQVITRDVGGSFGMKAYPYPEYIALAVAAERLRRPVTWIATRAESLQTDTQGRELRAHGELALDADGRFLALRVRHEVDLGGYISFFEPHVATYGLSSVATGLYRIDAAEVQVVGRLTNTPWTDAYRGAGKPEAILVLEALVDEAARLTGIDPIELRRRNLIEASALPFRTVAGEVYDSGDFPARLNAALEAADAAATKETRRRAAQAKGRLFGRGVALWLDTTSAGPVDLARLVLGPDGHLTATVGSQDTGQRHQAAFSAILSEKTTLALDTLLQGNSIDSPQGGGTYGAKTMAVAGSAVANAADALLQAARERAAGHFGVDPDSVVFDAGDLFVPGTNNRISLVALVREQGELVVEARGGGSTTYPNGCHLCDVEIDPETGVVDILGYVAADDYGRIIDRTGIVDQLVGGIEQGLGQALHERVDFDPADAQLLTGSLMDYRLPRAADMGAPTVLLTEAHPCQTTPLGTKGVGQAGAIAASAAILNAVNDALTSAGARPVGPPATPLAVWRSISDSLDR</sequence>
<dbReference type="PANTHER" id="PTHR11908">
    <property type="entry name" value="XANTHINE DEHYDROGENASE"/>
    <property type="match status" value="1"/>
</dbReference>
<name>A0AAE4AVM9_9HYPH</name>
<keyword evidence="1" id="KW-0500">Molybdenum</keyword>
<evidence type="ECO:0000256" key="1">
    <source>
        <dbReference type="ARBA" id="ARBA00022505"/>
    </source>
</evidence>
<dbReference type="PANTHER" id="PTHR11908:SF132">
    <property type="entry name" value="ALDEHYDE OXIDASE 1-RELATED"/>
    <property type="match status" value="1"/>
</dbReference>
<dbReference type="GO" id="GO:0043885">
    <property type="term" value="F:anaerobic carbon-monoxide dehydrogenase activity"/>
    <property type="evidence" value="ECO:0007669"/>
    <property type="project" value="UniProtKB-EC"/>
</dbReference>
<evidence type="ECO:0000259" key="3">
    <source>
        <dbReference type="SMART" id="SM01008"/>
    </source>
</evidence>
<dbReference type="Pfam" id="PF02738">
    <property type="entry name" value="MoCoBD_1"/>
    <property type="match status" value="1"/>
</dbReference>
<protein>
    <submittedName>
        <fullName evidence="4">Carbon-monoxide dehydrogenase large subunit</fullName>
        <ecNumber evidence="4">1.2.7.4</ecNumber>
    </submittedName>
</protein>
<reference evidence="4" key="1">
    <citation type="submission" date="2023-07" db="EMBL/GenBank/DDBJ databases">
        <title>Genomic Encyclopedia of Type Strains, Phase IV (KMG-IV): sequencing the most valuable type-strain genomes for metagenomic binning, comparative biology and taxonomic classification.</title>
        <authorList>
            <person name="Goeker M."/>
        </authorList>
    </citation>
    <scope>NUCLEOTIDE SEQUENCE</scope>
    <source>
        <strain evidence="4">DSM 21202</strain>
    </source>
</reference>
<dbReference type="EC" id="1.2.7.4" evidence="4"/>
<dbReference type="Gene3D" id="3.90.1170.50">
    <property type="entry name" value="Aldehyde oxidase/xanthine dehydrogenase, a/b hammerhead"/>
    <property type="match status" value="1"/>
</dbReference>
<dbReference type="SMART" id="SM01008">
    <property type="entry name" value="Ald_Xan_dh_C"/>
    <property type="match status" value="1"/>
</dbReference>
<dbReference type="GO" id="GO:0005506">
    <property type="term" value="F:iron ion binding"/>
    <property type="evidence" value="ECO:0007669"/>
    <property type="project" value="InterPro"/>
</dbReference>